<feature type="region of interest" description="Disordered" evidence="1">
    <location>
        <begin position="70"/>
        <end position="94"/>
    </location>
</feature>
<protein>
    <submittedName>
        <fullName evidence="2">Chromatin assembly factor 1 subunit B</fullName>
    </submittedName>
</protein>
<name>A0A146FS15_ASPKA</name>
<evidence type="ECO:0000256" key="1">
    <source>
        <dbReference type="SAM" id="MobiDB-lite"/>
    </source>
</evidence>
<dbReference type="AlphaFoldDB" id="A0A146FS15"/>
<evidence type="ECO:0000313" key="3">
    <source>
        <dbReference type="Proteomes" id="UP000075230"/>
    </source>
</evidence>
<sequence>MTECRGSGKNVAPRSSPPDGPVIRPGPADHQKNLYEIKKLHQLADVKLSSSSALGLSYFPAYKHPDWPTRSGRALPQAEPSSVALSIDITSSIQ</sequence>
<feature type="compositionally biased region" description="Polar residues" evidence="1">
    <location>
        <begin position="79"/>
        <end position="94"/>
    </location>
</feature>
<reference evidence="3" key="2">
    <citation type="submission" date="2016-02" db="EMBL/GenBank/DDBJ databases">
        <title>Genome sequencing of Aspergillus luchuensis NBRC 4314.</title>
        <authorList>
            <person name="Yamada O."/>
        </authorList>
    </citation>
    <scope>NUCLEOTIDE SEQUENCE [LARGE SCALE GENOMIC DNA]</scope>
    <source>
        <strain evidence="3">RIB 2604</strain>
    </source>
</reference>
<reference evidence="2 3" key="1">
    <citation type="journal article" date="2016" name="DNA Res.">
        <title>Genome sequence of Aspergillus luchuensis NBRC 4314.</title>
        <authorList>
            <person name="Yamada O."/>
            <person name="Machida M."/>
            <person name="Hosoyama A."/>
            <person name="Goto M."/>
            <person name="Takahashi T."/>
            <person name="Futagami T."/>
            <person name="Yamagata Y."/>
            <person name="Takeuchi M."/>
            <person name="Kobayashi T."/>
            <person name="Koike H."/>
            <person name="Abe K."/>
            <person name="Asai K."/>
            <person name="Arita M."/>
            <person name="Fujita N."/>
            <person name="Fukuda K."/>
            <person name="Higa K."/>
            <person name="Horikawa H."/>
            <person name="Ishikawa T."/>
            <person name="Jinno K."/>
            <person name="Kato Y."/>
            <person name="Kirimura K."/>
            <person name="Mizutani O."/>
            <person name="Nakasone K."/>
            <person name="Sano M."/>
            <person name="Shiraishi Y."/>
            <person name="Tsukahara M."/>
            <person name="Gomi K."/>
        </authorList>
    </citation>
    <scope>NUCLEOTIDE SEQUENCE [LARGE SCALE GENOMIC DNA]</scope>
    <source>
        <strain evidence="2 3">RIB 2604</strain>
    </source>
</reference>
<evidence type="ECO:0000313" key="2">
    <source>
        <dbReference type="EMBL" id="GAT28277.1"/>
    </source>
</evidence>
<dbReference type="EMBL" id="BCWF01000024">
    <property type="protein sequence ID" value="GAT28277.1"/>
    <property type="molecule type" value="Genomic_DNA"/>
</dbReference>
<gene>
    <name evidence="2" type="ORF">RIB2604_02503550</name>
</gene>
<feature type="region of interest" description="Disordered" evidence="1">
    <location>
        <begin position="1"/>
        <end position="30"/>
    </location>
</feature>
<proteinExistence type="predicted"/>
<comment type="caution">
    <text evidence="2">The sequence shown here is derived from an EMBL/GenBank/DDBJ whole genome shotgun (WGS) entry which is preliminary data.</text>
</comment>
<dbReference type="Proteomes" id="UP000075230">
    <property type="component" value="Unassembled WGS sequence"/>
</dbReference>
<organism evidence="2 3">
    <name type="scientific">Aspergillus kawachii</name>
    <name type="common">White koji mold</name>
    <name type="synonym">Aspergillus awamori var. kawachi</name>
    <dbReference type="NCBI Taxonomy" id="1069201"/>
    <lineage>
        <taxon>Eukaryota</taxon>
        <taxon>Fungi</taxon>
        <taxon>Dikarya</taxon>
        <taxon>Ascomycota</taxon>
        <taxon>Pezizomycotina</taxon>
        <taxon>Eurotiomycetes</taxon>
        <taxon>Eurotiomycetidae</taxon>
        <taxon>Eurotiales</taxon>
        <taxon>Aspergillaceae</taxon>
        <taxon>Aspergillus</taxon>
        <taxon>Aspergillus subgen. Circumdati</taxon>
    </lineage>
</organism>
<accession>A0A146FS15</accession>